<keyword evidence="5" id="KW-0472">Membrane</keyword>
<feature type="region of interest" description="Disordered" evidence="4">
    <location>
        <begin position="431"/>
        <end position="451"/>
    </location>
</feature>
<organism evidence="7 8">
    <name type="scientific">Aspergillus indologenus CBS 114.80</name>
    <dbReference type="NCBI Taxonomy" id="1450541"/>
    <lineage>
        <taxon>Eukaryota</taxon>
        <taxon>Fungi</taxon>
        <taxon>Dikarya</taxon>
        <taxon>Ascomycota</taxon>
        <taxon>Pezizomycotina</taxon>
        <taxon>Eurotiomycetes</taxon>
        <taxon>Eurotiomycetidae</taxon>
        <taxon>Eurotiales</taxon>
        <taxon>Aspergillaceae</taxon>
        <taxon>Aspergillus</taxon>
        <taxon>Aspergillus subgen. Circumdati</taxon>
    </lineage>
</organism>
<feature type="transmembrane region" description="Helical" evidence="5">
    <location>
        <begin position="244"/>
        <end position="266"/>
    </location>
</feature>
<evidence type="ECO:0000256" key="6">
    <source>
        <dbReference type="SAM" id="SignalP"/>
    </source>
</evidence>
<evidence type="ECO:0000256" key="5">
    <source>
        <dbReference type="SAM" id="Phobius"/>
    </source>
</evidence>
<feature type="transmembrane region" description="Helical" evidence="5">
    <location>
        <begin position="203"/>
        <end position="224"/>
    </location>
</feature>
<feature type="signal peptide" evidence="6">
    <location>
        <begin position="1"/>
        <end position="26"/>
    </location>
</feature>
<keyword evidence="8" id="KW-1185">Reference proteome</keyword>
<feature type="chain" id="PRO_5016117629" evidence="6">
    <location>
        <begin position="27"/>
        <end position="1163"/>
    </location>
</feature>
<gene>
    <name evidence="7" type="ORF">BP00DRAFT_392049</name>
</gene>
<feature type="repeat" description="ANK" evidence="3">
    <location>
        <begin position="1006"/>
        <end position="1038"/>
    </location>
</feature>
<dbReference type="Pfam" id="PF00023">
    <property type="entry name" value="Ank"/>
    <property type="match status" value="1"/>
</dbReference>
<reference evidence="7 8" key="1">
    <citation type="submission" date="2018-02" db="EMBL/GenBank/DDBJ databases">
        <title>The genomes of Aspergillus section Nigri reveals drivers in fungal speciation.</title>
        <authorList>
            <consortium name="DOE Joint Genome Institute"/>
            <person name="Vesth T.C."/>
            <person name="Nybo J."/>
            <person name="Theobald S."/>
            <person name="Brandl J."/>
            <person name="Frisvad J.C."/>
            <person name="Nielsen K.F."/>
            <person name="Lyhne E.K."/>
            <person name="Kogle M.E."/>
            <person name="Kuo A."/>
            <person name="Riley R."/>
            <person name="Clum A."/>
            <person name="Nolan M."/>
            <person name="Lipzen A."/>
            <person name="Salamov A."/>
            <person name="Henrissat B."/>
            <person name="Wiebenga A."/>
            <person name="De vries R.P."/>
            <person name="Grigoriev I.V."/>
            <person name="Mortensen U.H."/>
            <person name="Andersen M.R."/>
            <person name="Baker S.E."/>
        </authorList>
    </citation>
    <scope>NUCLEOTIDE SEQUENCE [LARGE SCALE GENOMIC DNA]</scope>
    <source>
        <strain evidence="7 8">CBS 114.80</strain>
    </source>
</reference>
<evidence type="ECO:0000256" key="2">
    <source>
        <dbReference type="ARBA" id="ARBA00023043"/>
    </source>
</evidence>
<keyword evidence="5" id="KW-0812">Transmembrane</keyword>
<dbReference type="Pfam" id="PF12796">
    <property type="entry name" value="Ank_2"/>
    <property type="match status" value="2"/>
</dbReference>
<proteinExistence type="predicted"/>
<dbReference type="InterPro" id="IPR002110">
    <property type="entry name" value="Ankyrin_rpt"/>
</dbReference>
<evidence type="ECO:0000313" key="8">
    <source>
        <dbReference type="Proteomes" id="UP000248817"/>
    </source>
</evidence>
<feature type="repeat" description="ANK" evidence="3">
    <location>
        <begin position="1039"/>
        <end position="1071"/>
    </location>
</feature>
<name>A0A2V5IAB1_9EURO</name>
<evidence type="ECO:0000313" key="7">
    <source>
        <dbReference type="EMBL" id="PYI33725.1"/>
    </source>
</evidence>
<dbReference type="Proteomes" id="UP000248817">
    <property type="component" value="Unassembled WGS sequence"/>
</dbReference>
<dbReference type="PROSITE" id="PS50088">
    <property type="entry name" value="ANK_REPEAT"/>
    <property type="match status" value="4"/>
</dbReference>
<protein>
    <submittedName>
        <fullName evidence="7">Uncharacterized protein</fullName>
    </submittedName>
</protein>
<keyword evidence="5" id="KW-1133">Transmembrane helix</keyword>
<dbReference type="SMART" id="SM00248">
    <property type="entry name" value="ANK"/>
    <property type="match status" value="7"/>
</dbReference>
<dbReference type="PROSITE" id="PS50297">
    <property type="entry name" value="ANK_REP_REGION"/>
    <property type="match status" value="3"/>
</dbReference>
<keyword evidence="1" id="KW-0677">Repeat</keyword>
<keyword evidence="2 3" id="KW-0040">ANK repeat</keyword>
<evidence type="ECO:0000256" key="4">
    <source>
        <dbReference type="SAM" id="MobiDB-lite"/>
    </source>
</evidence>
<dbReference type="PANTHER" id="PTHR24123">
    <property type="entry name" value="ANKYRIN REPEAT-CONTAINING"/>
    <property type="match status" value="1"/>
</dbReference>
<dbReference type="InterPro" id="IPR036770">
    <property type="entry name" value="Ankyrin_rpt-contain_sf"/>
</dbReference>
<keyword evidence="6" id="KW-0732">Signal</keyword>
<accession>A0A2V5IAB1</accession>
<evidence type="ECO:0000256" key="1">
    <source>
        <dbReference type="ARBA" id="ARBA00022737"/>
    </source>
</evidence>
<feature type="repeat" description="ANK" evidence="3">
    <location>
        <begin position="1067"/>
        <end position="1099"/>
    </location>
</feature>
<feature type="transmembrane region" description="Helical" evidence="5">
    <location>
        <begin position="66"/>
        <end position="87"/>
    </location>
</feature>
<dbReference type="InterPro" id="IPR051165">
    <property type="entry name" value="Multifunctional_ANK_Repeat"/>
</dbReference>
<sequence length="1163" mass="128712">MVSIHLIMSLQLTLFALLVSIPSARATGWDDFTDDLATDLAPLISLFGDRLSKQYLSESISVLDNFIFAVSPLGILTAVISAIRICGNASLRAFVGRAQEGPGEAENELLSCVSETTAELFNHGGISRVLGRPRILETIVWEEIDPQTQQHSYKIGTLRDALQSGAWVAGEGQWILDGKEYFAELNIANLSLNKGIARRSQGWFYAAAALGFLLQVGVLVYSAITVFSYPSQFLKDGNPVVDYAFPLFFTGTMLLSIGMFFCAFLIQRSSAKCYIRPTVPSKIYWLQPGDQDVGDQTFGAYLAVNEGSGGGASKDLLYIKSVRSPIRSTEQPLLALAVTTAVVGFVTQFVGFRGLHASVILAQVGSTFLMSIVRASLRTKRSESNESRFTDRETGLVSHRKQELDCFAFHLEGIRTFELVVNEVSASPSQAHVNQTSGTGSTNQGAQKYGPGTRAIQTRTRLAQLISEESHDGMRWDDLPIRHIASNLAKAITGTMELFSEWKHITKDTHSFDLRFQCQAHNSGNSNATNSVSETYPIRLVRSEETLQWEIEITALEAVLGLWTWSLIKTDPGYLQSELVRAVGLNEKEASEEETDLLFHKWMFRHIEAQMIPAKVISFHNRRFGLLPHTSSNSKSILAVRTNVGVEVTAAQEIYIKFLQSVLREVTDFGGHVELRAGSQSGYMAFSSRLDSLAAVFTAERLGLTEDALLCIVPTLKHHSLLPRLAGDSEGVQQYIHNNIVAQKWTEAFAALHWLCERCDGVEFEHTLYELGYLCRRAMVHFDSKTQAEGFQNVVRLLERDPRANLRARLRSSRPDSWLDVSRRPERWKAISLQLGWLAWHTAERYRDKDAVQSALSALGISSDSLPISRASDQDEEASTGSQAVLRWLIHGDEVFTREFLGVEDQLALDWVVHNEHYALMQWLIIRWTECQQQCPGLIHHVIMWAAEKGYQDTINTLRRRGISLDTKEESDDGLTPLIKMIATGKHAAVDVLLDAGAYIDGPDARGATPLMAACHVGDLASVSLLVRRGANVNAQGRNGLTPLLAATSGDHPGVLRLLLDHGAHVDMGYPLLVAASEDRVELMKVLLEGGADVDVQTEDGCTALMLSARNRCTAAMKVLLDRGVDVHKHMWSGTTALDWAREVQHAEGVELLEQELTKDSKL</sequence>
<dbReference type="PANTHER" id="PTHR24123:SF33">
    <property type="entry name" value="PROTEIN HOS4"/>
    <property type="match status" value="1"/>
</dbReference>
<feature type="compositionally biased region" description="Polar residues" evidence="4">
    <location>
        <begin position="431"/>
        <end position="446"/>
    </location>
</feature>
<dbReference type="Gene3D" id="1.25.40.20">
    <property type="entry name" value="Ankyrin repeat-containing domain"/>
    <property type="match status" value="1"/>
</dbReference>
<dbReference type="SUPFAM" id="SSF48403">
    <property type="entry name" value="Ankyrin repeat"/>
    <property type="match status" value="1"/>
</dbReference>
<evidence type="ECO:0000256" key="3">
    <source>
        <dbReference type="PROSITE-ProRule" id="PRU00023"/>
    </source>
</evidence>
<dbReference type="EMBL" id="KZ825482">
    <property type="protein sequence ID" value="PYI33725.1"/>
    <property type="molecule type" value="Genomic_DNA"/>
</dbReference>
<dbReference type="AlphaFoldDB" id="A0A2V5IAB1"/>
<feature type="repeat" description="ANK" evidence="3">
    <location>
        <begin position="973"/>
        <end position="1005"/>
    </location>
</feature>
<feature type="transmembrane region" description="Helical" evidence="5">
    <location>
        <begin position="333"/>
        <end position="351"/>
    </location>
</feature>